<feature type="compositionally biased region" description="Pro residues" evidence="1">
    <location>
        <begin position="168"/>
        <end position="181"/>
    </location>
</feature>
<feature type="compositionally biased region" description="Low complexity" evidence="1">
    <location>
        <begin position="192"/>
        <end position="209"/>
    </location>
</feature>
<proteinExistence type="predicted"/>
<evidence type="ECO:0000256" key="2">
    <source>
        <dbReference type="SAM" id="SignalP"/>
    </source>
</evidence>
<evidence type="ECO:0000313" key="3">
    <source>
        <dbReference type="EMBL" id="KAF5673946.1"/>
    </source>
</evidence>
<keyword evidence="4" id="KW-1185">Reference proteome</keyword>
<dbReference type="Proteomes" id="UP000562682">
    <property type="component" value="Unassembled WGS sequence"/>
</dbReference>
<organism evidence="3 4">
    <name type="scientific">Fusarium denticulatum</name>
    <dbReference type="NCBI Taxonomy" id="48507"/>
    <lineage>
        <taxon>Eukaryota</taxon>
        <taxon>Fungi</taxon>
        <taxon>Dikarya</taxon>
        <taxon>Ascomycota</taxon>
        <taxon>Pezizomycotina</taxon>
        <taxon>Sordariomycetes</taxon>
        <taxon>Hypocreomycetidae</taxon>
        <taxon>Hypocreales</taxon>
        <taxon>Nectriaceae</taxon>
        <taxon>Fusarium</taxon>
        <taxon>Fusarium fujikuroi species complex</taxon>
    </lineage>
</organism>
<gene>
    <name evidence="3" type="ORF">FDENT_10161</name>
</gene>
<keyword evidence="2" id="KW-0732">Signal</keyword>
<reference evidence="3 4" key="1">
    <citation type="submission" date="2020-05" db="EMBL/GenBank/DDBJ databases">
        <title>Identification and distribution of gene clusters putatively required for synthesis of sphingolipid metabolism inhibitors in phylogenetically diverse species of the filamentous fungus Fusarium.</title>
        <authorList>
            <person name="Kim H.-S."/>
            <person name="Busman M."/>
            <person name="Brown D.W."/>
            <person name="Divon H."/>
            <person name="Uhlig S."/>
            <person name="Proctor R.H."/>
        </authorList>
    </citation>
    <scope>NUCLEOTIDE SEQUENCE [LARGE SCALE GENOMIC DNA]</scope>
    <source>
        <strain evidence="3 4">NRRL 25311</strain>
    </source>
</reference>
<feature type="region of interest" description="Disordered" evidence="1">
    <location>
        <begin position="161"/>
        <end position="209"/>
    </location>
</feature>
<evidence type="ECO:0000313" key="4">
    <source>
        <dbReference type="Proteomes" id="UP000562682"/>
    </source>
</evidence>
<comment type="caution">
    <text evidence="3">The sequence shown here is derived from an EMBL/GenBank/DDBJ whole genome shotgun (WGS) entry which is preliminary data.</text>
</comment>
<accession>A0A8H5TMQ0</accession>
<dbReference type="AlphaFoldDB" id="A0A8H5TMQ0"/>
<protein>
    <submittedName>
        <fullName evidence="3">Uncharacterized protein</fullName>
    </submittedName>
</protein>
<name>A0A8H5TMQ0_9HYPO</name>
<dbReference type="EMBL" id="JAAOAK010000323">
    <property type="protein sequence ID" value="KAF5673946.1"/>
    <property type="molecule type" value="Genomic_DNA"/>
</dbReference>
<feature type="chain" id="PRO_5034246235" evidence="2">
    <location>
        <begin position="24"/>
        <end position="315"/>
    </location>
</feature>
<evidence type="ECO:0000256" key="1">
    <source>
        <dbReference type="SAM" id="MobiDB-lite"/>
    </source>
</evidence>
<feature type="signal peptide" evidence="2">
    <location>
        <begin position="1"/>
        <end position="23"/>
    </location>
</feature>
<sequence length="315" mass="33383">MLTSWFLQLAILAATTLPRLAAAGSDPAAAFGSVAQPSLDLPDAVSNASSTIESEALLEECDPTITVCGTTANVKVELPTSTRTVVSVIVSTNTTNVEGQCRDTTVYIETTPLIVTVDVNTTTTREVIPITNITSVTTSWVPHKKISQCIIKRTSIGLAPGSGYASASPPPSAPSQQPPPATGSADSYNSVQPAPSIPAAGASSAQGSGSKRNFADGWLTVDCLVPHRLLPSNRPPPPLKACPGACMERPLEALLEPQELQLAQVSQGLHVPLMPLMRRVLPRPLRLRPREALGDLRLVIKLHADRHSLVDTWKY</sequence>